<proteinExistence type="predicted"/>
<gene>
    <name evidence="1" type="ORF">MNBD_NITROSPINAE02-1223</name>
</gene>
<dbReference type="AlphaFoldDB" id="A0A3B1BP94"/>
<dbReference type="SUPFAM" id="SSF47175">
    <property type="entry name" value="Cytochromes"/>
    <property type="match status" value="1"/>
</dbReference>
<dbReference type="GO" id="GO:0020037">
    <property type="term" value="F:heme binding"/>
    <property type="evidence" value="ECO:0007669"/>
    <property type="project" value="InterPro"/>
</dbReference>
<dbReference type="EMBL" id="UOGE01000052">
    <property type="protein sequence ID" value="VAX20156.1"/>
    <property type="molecule type" value="Genomic_DNA"/>
</dbReference>
<dbReference type="GO" id="GO:0005506">
    <property type="term" value="F:iron ion binding"/>
    <property type="evidence" value="ECO:0007669"/>
    <property type="project" value="InterPro"/>
</dbReference>
<reference evidence="1" key="1">
    <citation type="submission" date="2018-06" db="EMBL/GenBank/DDBJ databases">
        <authorList>
            <person name="Zhirakovskaya E."/>
        </authorList>
    </citation>
    <scope>NUCLEOTIDE SEQUENCE</scope>
</reference>
<accession>A0A3B1BP94</accession>
<dbReference type="Gene3D" id="1.20.120.10">
    <property type="entry name" value="Cytochrome c/b562"/>
    <property type="match status" value="1"/>
</dbReference>
<protein>
    <recommendedName>
        <fullName evidence="2">Cytochrome c</fullName>
    </recommendedName>
</protein>
<name>A0A3B1BP94_9ZZZZ</name>
<sequence length="176" mass="19480">MGLINKIASVAIVAMFMLCQGAAAESKMEKSHTAGAGGLELSPELKDLLTLEMQSIQTGMIDILGAIPAGDWDKVAETADKIAKSFIMKQKLSPEQFKELATSLPLEFRKLDNRFHTQAAMLSHVARERHVDLVNFYFYKMTESCVECHSGYATSKFPKLKTGGMDHGKHDDHHKP</sequence>
<evidence type="ECO:0000313" key="1">
    <source>
        <dbReference type="EMBL" id="VAX20156.1"/>
    </source>
</evidence>
<evidence type="ECO:0008006" key="2">
    <source>
        <dbReference type="Google" id="ProtNLM"/>
    </source>
</evidence>
<dbReference type="InterPro" id="IPR010980">
    <property type="entry name" value="Cyt_c/b562"/>
</dbReference>
<dbReference type="GO" id="GO:0009055">
    <property type="term" value="F:electron transfer activity"/>
    <property type="evidence" value="ECO:0007669"/>
    <property type="project" value="InterPro"/>
</dbReference>
<organism evidence="1">
    <name type="scientific">hydrothermal vent metagenome</name>
    <dbReference type="NCBI Taxonomy" id="652676"/>
    <lineage>
        <taxon>unclassified sequences</taxon>
        <taxon>metagenomes</taxon>
        <taxon>ecological metagenomes</taxon>
    </lineage>
</organism>
<dbReference type="GO" id="GO:0022900">
    <property type="term" value="P:electron transport chain"/>
    <property type="evidence" value="ECO:0007669"/>
    <property type="project" value="InterPro"/>
</dbReference>